<organism>
    <name type="scientific">Serpula lacrymans var. lacrymans (strain S7.9)</name>
    <name type="common">Dry rot fungus</name>
    <dbReference type="NCBI Taxonomy" id="578457"/>
    <lineage>
        <taxon>Eukaryota</taxon>
        <taxon>Fungi</taxon>
        <taxon>Dikarya</taxon>
        <taxon>Basidiomycota</taxon>
        <taxon>Agaricomycotina</taxon>
        <taxon>Agaricomycetes</taxon>
        <taxon>Agaricomycetidae</taxon>
        <taxon>Boletales</taxon>
        <taxon>Coniophorineae</taxon>
        <taxon>Serpulaceae</taxon>
        <taxon>Serpula</taxon>
    </lineage>
</organism>
<sequence>MRHPSLWETDKCLIVIRIDNTLFRVYCSMLVKRLEYFTRLFSDEELHVTIGNVADAWDGKAAEVEATTQAPTALSFSAYCEWAAKLLKGHWSENLCAMNEEHLPWACEMVKLGRNWDLPWALKRALYEIVRTNRLSLLHPGSLDFDTVIKLDEVDVVILVNVREKLNSIWLEQVFKSDNYSVCPCKHSPSNKDKNMPQCQTVKDRTVGIMCNMASSGLLWCYLIDSICGLQALMDAKRVTEKYFTACAARNTVQWTQIREVIWENLDLDFHLL</sequence>
<dbReference type="HOGENOM" id="CLU_1134148_0_0_1"/>
<accession>F8NDJ5</accession>
<dbReference type="AlphaFoldDB" id="F8NDJ5"/>
<evidence type="ECO:0000313" key="1">
    <source>
        <dbReference type="EMBL" id="EGO30228.1"/>
    </source>
</evidence>
<proteinExistence type="predicted"/>
<dbReference type="EMBL" id="GL945428">
    <property type="protein sequence ID" value="EGO30228.1"/>
    <property type="molecule type" value="Genomic_DNA"/>
</dbReference>
<dbReference type="Proteomes" id="UP000008064">
    <property type="component" value="Unassembled WGS sequence"/>
</dbReference>
<name>F8NDJ5_SERL9</name>
<dbReference type="OrthoDB" id="2746456at2759"/>
<gene>
    <name evidence="1" type="ORF">SERLADRAFT_431708</name>
</gene>
<evidence type="ECO:0008006" key="2">
    <source>
        <dbReference type="Google" id="ProtNLM"/>
    </source>
</evidence>
<dbReference type="GeneID" id="18813803"/>
<dbReference type="RefSeq" id="XP_007312112.1">
    <property type="nucleotide sequence ID" value="XM_007312050.1"/>
</dbReference>
<protein>
    <recommendedName>
        <fullName evidence="2">BTB domain-containing protein</fullName>
    </recommendedName>
</protein>
<dbReference type="KEGG" id="sla:SERLADRAFT_431708"/>
<reference evidence="1" key="1">
    <citation type="submission" date="2011-04" db="EMBL/GenBank/DDBJ databases">
        <title>Evolution of plant cell wall degrading machinery underlies the functional diversity of forest fungi.</title>
        <authorList>
            <consortium name="US DOE Joint Genome Institute (JGI-PGF)"/>
            <person name="Eastwood D.C."/>
            <person name="Floudas D."/>
            <person name="Binder M."/>
            <person name="Majcherczyk A."/>
            <person name="Schneider P."/>
            <person name="Aerts A."/>
            <person name="Asiegbu F.O."/>
            <person name="Baker S.E."/>
            <person name="Barry K."/>
            <person name="Bendiksby M."/>
            <person name="Blumentritt M."/>
            <person name="Coutinho P.M."/>
            <person name="Cullen D."/>
            <person name="Cullen D."/>
            <person name="Gathman A."/>
            <person name="Goodell B."/>
            <person name="Henrissat B."/>
            <person name="Ihrmark K."/>
            <person name="Kauserud H."/>
            <person name="Kohler A."/>
            <person name="LaButti K."/>
            <person name="Lapidus A."/>
            <person name="Lavin J.L."/>
            <person name="Lee Y.-H."/>
            <person name="Lindquist E."/>
            <person name="Lilly W."/>
            <person name="Lucas S."/>
            <person name="Morin E."/>
            <person name="Murat C."/>
            <person name="Oguiza J.A."/>
            <person name="Park J."/>
            <person name="Pisabarro A.G."/>
            <person name="Riley R."/>
            <person name="Rosling A."/>
            <person name="Salamov A."/>
            <person name="Schmidt O."/>
            <person name="Schmutz J."/>
            <person name="Skrede I."/>
            <person name="Stenlid J."/>
            <person name="Wiebenga A."/>
            <person name="Xie X."/>
            <person name="Kues U."/>
            <person name="Hibbett D.S."/>
            <person name="Hoffmeister D."/>
            <person name="Hogberg N."/>
            <person name="Martin F."/>
            <person name="Grigoriev I.V."/>
            <person name="Watkinson S.C."/>
        </authorList>
    </citation>
    <scope>NUCLEOTIDE SEQUENCE</scope>
    <source>
        <strain evidence="1">S7.9</strain>
    </source>
</reference>